<dbReference type="AlphaFoldDB" id="A0A2S9GXV3"/>
<accession>A0A2S9GXV3</accession>
<keyword evidence="8" id="KW-1185">Reference proteome</keyword>
<dbReference type="EC" id="3.1.-.-" evidence="5"/>
<feature type="binding site" evidence="5">
    <location>
        <position position="6"/>
    </location>
    <ligand>
        <name>Mg(2+)</name>
        <dbReference type="ChEBI" id="CHEBI:18420"/>
    </ligand>
</feature>
<organism evidence="7 8">
    <name type="scientific">Solimicrobium silvestre</name>
    <dbReference type="NCBI Taxonomy" id="2099400"/>
    <lineage>
        <taxon>Bacteria</taxon>
        <taxon>Pseudomonadati</taxon>
        <taxon>Pseudomonadota</taxon>
        <taxon>Betaproteobacteria</taxon>
        <taxon>Burkholderiales</taxon>
        <taxon>Oxalobacteraceae</taxon>
        <taxon>Solimicrobium</taxon>
    </lineage>
</organism>
<feature type="domain" description="PIN" evidence="6">
    <location>
        <begin position="3"/>
        <end position="127"/>
    </location>
</feature>
<evidence type="ECO:0000259" key="6">
    <source>
        <dbReference type="Pfam" id="PF01850"/>
    </source>
</evidence>
<dbReference type="Proteomes" id="UP000237839">
    <property type="component" value="Unassembled WGS sequence"/>
</dbReference>
<dbReference type="GO" id="GO:0045926">
    <property type="term" value="P:negative regulation of growth"/>
    <property type="evidence" value="ECO:0007669"/>
    <property type="project" value="UniProtKB-ARBA"/>
</dbReference>
<comment type="cofactor">
    <cofactor evidence="5">
        <name>Mg(2+)</name>
        <dbReference type="ChEBI" id="CHEBI:18420"/>
    </cofactor>
</comment>
<comment type="function">
    <text evidence="5">Toxic component of a toxin-antitoxin (TA) system. An RNase.</text>
</comment>
<sequence length="143" mass="15647">MRYLLDVNVLIALIDPAHIYHDAAHNWFSNQGHQAWATCPLTENDVLRIVGHARYPNSPGTPSAVVTSLMGLCSLPGHEFWSDSISLLDVKKVDVKRLLSSDQVTDSYLLALACAHGGQLATFDRRLVADAVHGGKQGLYLIN</sequence>
<keyword evidence="4 5" id="KW-0378">Hydrolase</keyword>
<evidence type="ECO:0000256" key="2">
    <source>
        <dbReference type="ARBA" id="ARBA00022722"/>
    </source>
</evidence>
<dbReference type="InterPro" id="IPR002716">
    <property type="entry name" value="PIN_dom"/>
</dbReference>
<comment type="caution">
    <text evidence="7">The sequence shown here is derived from an EMBL/GenBank/DDBJ whole genome shotgun (WGS) entry which is preliminary data.</text>
</comment>
<evidence type="ECO:0000256" key="4">
    <source>
        <dbReference type="ARBA" id="ARBA00022801"/>
    </source>
</evidence>
<proteinExistence type="inferred from homology"/>
<evidence type="ECO:0000256" key="3">
    <source>
        <dbReference type="ARBA" id="ARBA00022723"/>
    </source>
</evidence>
<dbReference type="GO" id="GO:0016788">
    <property type="term" value="F:hydrolase activity, acting on ester bonds"/>
    <property type="evidence" value="ECO:0007669"/>
    <property type="project" value="InterPro"/>
</dbReference>
<dbReference type="OrthoDB" id="196567at2"/>
<keyword evidence="3 5" id="KW-0479">Metal-binding</keyword>
<dbReference type="GO" id="GO:0004540">
    <property type="term" value="F:RNA nuclease activity"/>
    <property type="evidence" value="ECO:0007669"/>
    <property type="project" value="InterPro"/>
</dbReference>
<dbReference type="RefSeq" id="WP_105532374.1">
    <property type="nucleotide sequence ID" value="NZ_PUGF01000012.1"/>
</dbReference>
<dbReference type="GO" id="GO:0090729">
    <property type="term" value="F:toxin activity"/>
    <property type="evidence" value="ECO:0007669"/>
    <property type="project" value="UniProtKB-KW"/>
</dbReference>
<dbReference type="EMBL" id="PUGF01000012">
    <property type="protein sequence ID" value="PRC92555.1"/>
    <property type="molecule type" value="Genomic_DNA"/>
</dbReference>
<keyword evidence="5" id="KW-0460">Magnesium</keyword>
<dbReference type="InterPro" id="IPR029060">
    <property type="entry name" value="PIN-like_dom_sf"/>
</dbReference>
<dbReference type="Pfam" id="PF01850">
    <property type="entry name" value="PIN"/>
    <property type="match status" value="1"/>
</dbReference>
<evidence type="ECO:0000313" key="7">
    <source>
        <dbReference type="EMBL" id="PRC92555.1"/>
    </source>
</evidence>
<evidence type="ECO:0000313" key="8">
    <source>
        <dbReference type="Proteomes" id="UP000237839"/>
    </source>
</evidence>
<dbReference type="SUPFAM" id="SSF88723">
    <property type="entry name" value="PIN domain-like"/>
    <property type="match status" value="1"/>
</dbReference>
<dbReference type="HAMAP" id="MF_00265">
    <property type="entry name" value="VapC_Nob1"/>
    <property type="match status" value="1"/>
</dbReference>
<evidence type="ECO:0000256" key="1">
    <source>
        <dbReference type="ARBA" id="ARBA00022649"/>
    </source>
</evidence>
<dbReference type="NCBIfam" id="TIGR00028">
    <property type="entry name" value="Mtu_PIN_fam"/>
    <property type="match status" value="1"/>
</dbReference>
<keyword evidence="5" id="KW-0800">Toxin</keyword>
<feature type="binding site" evidence="5">
    <location>
        <position position="106"/>
    </location>
    <ligand>
        <name>Mg(2+)</name>
        <dbReference type="ChEBI" id="CHEBI:18420"/>
    </ligand>
</feature>
<protein>
    <recommendedName>
        <fullName evidence="5">Ribonuclease VapC</fullName>
        <shortName evidence="5">RNase VapC</shortName>
        <ecNumber evidence="5">3.1.-.-</ecNumber>
    </recommendedName>
    <alternativeName>
        <fullName evidence="5">Toxin VapC</fullName>
    </alternativeName>
</protein>
<gene>
    <name evidence="5" type="primary">vapC</name>
    <name evidence="7" type="ORF">S2091_2610</name>
</gene>
<reference evidence="7 8" key="1">
    <citation type="submission" date="2018-02" db="EMBL/GenBank/DDBJ databases">
        <title>Solimicrobium silvestre gen. nov., sp. nov., isolated from alpine forest soil.</title>
        <authorList>
            <person name="Margesin R."/>
            <person name="Albuquerque L."/>
            <person name="Zhang D.-C."/>
            <person name="Froufe H.J.C."/>
            <person name="Severino R."/>
            <person name="Roxo I."/>
            <person name="Egas C."/>
            <person name="Da Costa M.S."/>
        </authorList>
    </citation>
    <scope>NUCLEOTIDE SEQUENCE [LARGE SCALE GENOMIC DNA]</scope>
    <source>
        <strain evidence="7 8">S20-91</strain>
    </source>
</reference>
<comment type="similarity">
    <text evidence="5">Belongs to the PINc/VapC protein family.</text>
</comment>
<dbReference type="GO" id="GO:0000287">
    <property type="term" value="F:magnesium ion binding"/>
    <property type="evidence" value="ECO:0007669"/>
    <property type="project" value="UniProtKB-UniRule"/>
</dbReference>
<keyword evidence="2 5" id="KW-0540">Nuclease</keyword>
<dbReference type="InterPro" id="IPR022907">
    <property type="entry name" value="VapC_family"/>
</dbReference>
<evidence type="ECO:0000256" key="5">
    <source>
        <dbReference type="HAMAP-Rule" id="MF_00265"/>
    </source>
</evidence>
<dbReference type="InterPro" id="IPR006226">
    <property type="entry name" value="Mtu_PIN"/>
</dbReference>
<keyword evidence="1 5" id="KW-1277">Toxin-antitoxin system</keyword>
<name>A0A2S9GXV3_9BURK</name>